<dbReference type="Pfam" id="PF01297">
    <property type="entry name" value="ZnuA"/>
    <property type="match status" value="1"/>
</dbReference>
<dbReference type="Proteomes" id="UP001209803">
    <property type="component" value="Chromosome"/>
</dbReference>
<dbReference type="SUPFAM" id="SSF53807">
    <property type="entry name" value="Helical backbone' metal receptor"/>
    <property type="match status" value="1"/>
</dbReference>
<accession>A0ABY8EXE9</accession>
<evidence type="ECO:0000313" key="8">
    <source>
        <dbReference type="EMBL" id="WFE87599.1"/>
    </source>
</evidence>
<gene>
    <name evidence="8" type="ORF">K1718_15655</name>
</gene>
<dbReference type="RefSeq" id="WP_265681656.1">
    <property type="nucleotide sequence ID" value="NZ_CP120863.1"/>
</dbReference>
<protein>
    <recommendedName>
        <fullName evidence="2">High-affinity zinc uptake system protein ZnuA</fullName>
    </recommendedName>
</protein>
<evidence type="ECO:0000256" key="5">
    <source>
        <dbReference type="ARBA" id="ARBA00022906"/>
    </source>
</evidence>
<reference evidence="8 9" key="1">
    <citation type="submission" date="2023-03" db="EMBL/GenBank/DDBJ databases">
        <title>Roseibium porphyridii sp. nov. and Roseibium rhodosorbium sp. nov. isolated from marine algae, Porphyridium cruentum and Rhodosorus marinus, respectively.</title>
        <authorList>
            <person name="Lee M.W."/>
            <person name="Choi B.J."/>
            <person name="Lee J.K."/>
            <person name="Choi D.G."/>
            <person name="Baek J.H."/>
            <person name="Bayburt H."/>
            <person name="Kim J.M."/>
            <person name="Han D.M."/>
            <person name="Kim K.H."/>
            <person name="Jeon C.O."/>
        </authorList>
    </citation>
    <scope>NUCLEOTIDE SEQUENCE [LARGE SCALE GENOMIC DNA]</scope>
    <source>
        <strain evidence="8 9">KMA01</strain>
    </source>
</reference>
<dbReference type="Gene3D" id="3.40.50.1980">
    <property type="entry name" value="Nitrogenase molybdenum iron protein domain"/>
    <property type="match status" value="3"/>
</dbReference>
<dbReference type="InterPro" id="IPR050492">
    <property type="entry name" value="Bact_metal-bind_prot9"/>
</dbReference>
<evidence type="ECO:0000256" key="7">
    <source>
        <dbReference type="SAM" id="SignalP"/>
    </source>
</evidence>
<keyword evidence="5" id="KW-0862">Zinc</keyword>
<evidence type="ECO:0000256" key="2">
    <source>
        <dbReference type="ARBA" id="ARBA00015915"/>
    </source>
</evidence>
<feature type="region of interest" description="Disordered" evidence="6">
    <location>
        <begin position="133"/>
        <end position="257"/>
    </location>
</feature>
<name>A0ABY8EXE9_9HYPH</name>
<evidence type="ECO:0000256" key="6">
    <source>
        <dbReference type="SAM" id="MobiDB-lite"/>
    </source>
</evidence>
<evidence type="ECO:0000313" key="9">
    <source>
        <dbReference type="Proteomes" id="UP001209803"/>
    </source>
</evidence>
<proteinExistence type="inferred from homology"/>
<feature type="compositionally biased region" description="Basic and acidic residues" evidence="6">
    <location>
        <begin position="133"/>
        <end position="253"/>
    </location>
</feature>
<dbReference type="PANTHER" id="PTHR42953">
    <property type="entry name" value="HIGH-AFFINITY ZINC UPTAKE SYSTEM PROTEIN ZNUA-RELATED"/>
    <property type="match status" value="1"/>
</dbReference>
<keyword evidence="5" id="KW-0406">Ion transport</keyword>
<dbReference type="InterPro" id="IPR006127">
    <property type="entry name" value="ZnuA-like"/>
</dbReference>
<comment type="similarity">
    <text evidence="1">Belongs to the bacterial solute-binding protein 9 family.</text>
</comment>
<keyword evidence="9" id="KW-1185">Reference proteome</keyword>
<feature type="signal peptide" evidence="7">
    <location>
        <begin position="1"/>
        <end position="38"/>
    </location>
</feature>
<evidence type="ECO:0000256" key="1">
    <source>
        <dbReference type="ARBA" id="ARBA00011028"/>
    </source>
</evidence>
<keyword evidence="5" id="KW-0864">Zinc transport</keyword>
<feature type="chain" id="PRO_5046762437" description="High-affinity zinc uptake system protein ZnuA" evidence="7">
    <location>
        <begin position="39"/>
        <end position="421"/>
    </location>
</feature>
<keyword evidence="3" id="KW-0813">Transport</keyword>
<organism evidence="8 9">
    <name type="scientific">Roseibium porphyridii</name>
    <dbReference type="NCBI Taxonomy" id="2866279"/>
    <lineage>
        <taxon>Bacteria</taxon>
        <taxon>Pseudomonadati</taxon>
        <taxon>Pseudomonadota</taxon>
        <taxon>Alphaproteobacteria</taxon>
        <taxon>Hyphomicrobiales</taxon>
        <taxon>Stappiaceae</taxon>
        <taxon>Roseibium</taxon>
    </lineage>
</organism>
<dbReference type="PANTHER" id="PTHR42953:SF3">
    <property type="entry name" value="HIGH-AFFINITY ZINC UPTAKE SYSTEM PROTEIN ZNUA"/>
    <property type="match status" value="1"/>
</dbReference>
<keyword evidence="4 7" id="KW-0732">Signal</keyword>
<evidence type="ECO:0000256" key="3">
    <source>
        <dbReference type="ARBA" id="ARBA00022448"/>
    </source>
</evidence>
<evidence type="ECO:0000256" key="4">
    <source>
        <dbReference type="ARBA" id="ARBA00022729"/>
    </source>
</evidence>
<dbReference type="EMBL" id="CP120863">
    <property type="protein sequence ID" value="WFE87599.1"/>
    <property type="molecule type" value="Genomic_DNA"/>
</dbReference>
<sequence length="421" mass="45903">MIDKSDTKGATARGRKTFVATALASVAASALLSSTAFAESPNVVTTIKPIHSIAAAVMDGVGTPHILIDGAASPHGFALKPSQASLLEGADVVFWVGPQLTPSLEKPISSMASDAEVLSFMDVKDVSHLGIREGKDFDSHDHDHGHGHGHDHGAEEASHEEHEEEHHDEHAHDDHDHDKHEEHAHAEDEHKHGDSHDEHAHDDHDKEKHGDHEEHAHAEEEHDHDEGHADHDDHDHDKHEEHAGHDHSDHAGDPHIWLNPDNGIAIAGAMAEKLAEVDPTNAEKYRENATAFQAKIEALEGKIEEQLHPVEGKKFIVFHDAYHHFEHHFDIEASGSITISPEALSSADRVADIQGRIRDLEVTCVFQEPQFDAKLVDVVMEGSSAQKGTLDPLGTGLENGPDLYPNLLQSLANSLSDCLKG</sequence>